<reference evidence="3 4" key="1">
    <citation type="submission" date="2016-05" db="EMBL/GenBank/DDBJ databases">
        <authorList>
            <person name="Naeem Raeece"/>
        </authorList>
    </citation>
    <scope>NUCLEOTIDE SEQUENCE [LARGE SCALE GENOMIC DNA]</scope>
</reference>
<evidence type="ECO:0000313" key="1">
    <source>
        <dbReference type="EMBL" id="SBS91904.1"/>
    </source>
</evidence>
<proteinExistence type="predicted"/>
<evidence type="ECO:0000313" key="3">
    <source>
        <dbReference type="Proteomes" id="UP000078546"/>
    </source>
</evidence>
<dbReference type="AlphaFoldDB" id="A0A1A8WG20"/>
<accession>A0A1A8WG20</accession>
<name>A0A1A8WG20_PLAOA</name>
<organism evidence="1 4">
    <name type="scientific">Plasmodium ovale curtisi</name>
    <dbReference type="NCBI Taxonomy" id="864141"/>
    <lineage>
        <taxon>Eukaryota</taxon>
        <taxon>Sar</taxon>
        <taxon>Alveolata</taxon>
        <taxon>Apicomplexa</taxon>
        <taxon>Aconoidasida</taxon>
        <taxon>Haemosporida</taxon>
        <taxon>Plasmodiidae</taxon>
        <taxon>Plasmodium</taxon>
        <taxon>Plasmodium (Plasmodium)</taxon>
    </lineage>
</organism>
<sequence>MFNEYSNGCYNIKYCNNITIPDRKKEGIIKFCKDMALKLIKLSSISTKEIINADRSLLKIKKFLVQALDKQRILKLPNQKLAWVILNDKTREQGFLVISTPEAVDKINDPQYEQIYNDNKKFLRYSCNNSKEGEQTAQGSLYERNKGVIGSVKNVKEVAHLNGNFEDSAYSRNYVHGVKLLSAKSDVSNVQLELEETKLETISGIHIPHDTTTLFPEISAEECHTYIEAEATVAAVAACPTSSLGHDTSKCQHKIVYNRHNYG</sequence>
<protein>
    <submittedName>
        <fullName evidence="1">PIR Superfamily Protein</fullName>
    </submittedName>
</protein>
<gene>
    <name evidence="2" type="ORF">POVCU1_074070</name>
    <name evidence="1" type="ORF">POVCU2_0070760</name>
</gene>
<dbReference type="EMBL" id="FLQV01003169">
    <property type="protein sequence ID" value="SBT02192.1"/>
    <property type="molecule type" value="Genomic_DNA"/>
</dbReference>
<dbReference type="Proteomes" id="UP000078546">
    <property type="component" value="Unassembled WGS sequence"/>
</dbReference>
<dbReference type="Proteomes" id="UP000078560">
    <property type="component" value="Unassembled WGS sequence"/>
</dbReference>
<dbReference type="EMBL" id="FLQU01001179">
    <property type="protein sequence ID" value="SBS91904.1"/>
    <property type="molecule type" value="Genomic_DNA"/>
</dbReference>
<evidence type="ECO:0000313" key="4">
    <source>
        <dbReference type="Proteomes" id="UP000078560"/>
    </source>
</evidence>
<reference evidence="1" key="2">
    <citation type="submission" date="2016-05" db="EMBL/GenBank/DDBJ databases">
        <authorList>
            <person name="Lavstsen T."/>
            <person name="Jespersen J.S."/>
        </authorList>
    </citation>
    <scope>NUCLEOTIDE SEQUENCE [LARGE SCALE GENOMIC DNA]</scope>
</reference>
<evidence type="ECO:0000313" key="2">
    <source>
        <dbReference type="EMBL" id="SBT02192.1"/>
    </source>
</evidence>